<proteinExistence type="predicted"/>
<dbReference type="AlphaFoldDB" id="A0A1Y5I0W9"/>
<gene>
    <name evidence="1" type="ORF">BE221DRAFT_196601</name>
</gene>
<sequence length="321" mass="37102">MLDAKRVRPHRCSTWSCVKRDVATYGWFELLEEVVHPFSGWYLSHFYLGSEHKNFLGGDAFDFLKRKRRLKELPNCVEVFEMARIFVESIRLDDFVKVCLPNLKVHIILITGRWHIPAVSETASARTLLASPFIHRWFLQNPFTQHEKIVQLPYGVMHSNLPSFAKFVADVDLTGERQFLLLNLHLGKTNPQRAKINSTDKVRLLVPEYYARLSQAEFIVSPAGDRPDCHRHLEAIGLGAKPICNCPESFKALYGDTMLFADINDMNKYIQDPNLLKNTHLFSHNITTMDQNVLSIGYWDQRIQQEIEHFFVLQGDSSRGD</sequence>
<protein>
    <submittedName>
        <fullName evidence="1">Uncharacterized protein</fullName>
    </submittedName>
</protein>
<organism evidence="1">
    <name type="scientific">Ostreococcus tauri</name>
    <name type="common">Marine green alga</name>
    <dbReference type="NCBI Taxonomy" id="70448"/>
    <lineage>
        <taxon>Eukaryota</taxon>
        <taxon>Viridiplantae</taxon>
        <taxon>Chlorophyta</taxon>
        <taxon>Mamiellophyceae</taxon>
        <taxon>Mamiellales</taxon>
        <taxon>Bathycoccaceae</taxon>
        <taxon>Ostreococcus</taxon>
    </lineage>
</organism>
<reference evidence="1" key="1">
    <citation type="submission" date="2017-04" db="EMBL/GenBank/DDBJ databases">
        <title>Population genomics of picophytoplankton unveils novel chromosome hypervariability.</title>
        <authorList>
            <consortium name="DOE Joint Genome Institute"/>
            <person name="Blanc-Mathieu R."/>
            <person name="Krasovec M."/>
            <person name="Hebrard M."/>
            <person name="Yau S."/>
            <person name="Desgranges E."/>
            <person name="Martin J."/>
            <person name="Schackwitz W."/>
            <person name="Kuo A."/>
            <person name="Salin G."/>
            <person name="Donnadieu C."/>
            <person name="Desdevises Y."/>
            <person name="Sanchez-Ferandin S."/>
            <person name="Moreau H."/>
            <person name="Rivals E."/>
            <person name="Grigoriev I.V."/>
            <person name="Grimsley N."/>
            <person name="Eyre-Walker A."/>
            <person name="Piganeau G."/>
        </authorList>
    </citation>
    <scope>NUCLEOTIDE SEQUENCE [LARGE SCALE GENOMIC DNA]</scope>
    <source>
        <strain evidence="1">RCC 1115</strain>
    </source>
</reference>
<accession>A0A1Y5I0W9</accession>
<dbReference type="EMBL" id="KZ155840">
    <property type="protein sequence ID" value="OUS41713.1"/>
    <property type="molecule type" value="Genomic_DNA"/>
</dbReference>
<name>A0A1Y5I0W9_OSTTA</name>
<evidence type="ECO:0000313" key="1">
    <source>
        <dbReference type="EMBL" id="OUS41713.1"/>
    </source>
</evidence>
<dbReference type="Proteomes" id="UP000195557">
    <property type="component" value="Unassembled WGS sequence"/>
</dbReference>